<evidence type="ECO:0000313" key="4">
    <source>
        <dbReference type="Proteomes" id="UP000242770"/>
    </source>
</evidence>
<dbReference type="OrthoDB" id="2547633at2759"/>
<dbReference type="EMBL" id="CCFA01002293">
    <property type="protein sequence ID" value="CDS00260.1"/>
    <property type="molecule type" value="Genomic_DNA"/>
</dbReference>
<dbReference type="AlphaFoldDB" id="A0A0F7RUS9"/>
<keyword evidence="4" id="KW-1185">Reference proteome</keyword>
<reference evidence="4" key="2">
    <citation type="submission" date="2014-06" db="EMBL/GenBank/DDBJ databases">
        <authorList>
            <person name="Berkman P.J."/>
        </authorList>
    </citation>
    <scope>NUCLEOTIDE SEQUENCE [LARGE SCALE GENOMIC DNA]</scope>
</reference>
<evidence type="ECO:0000313" key="3">
    <source>
        <dbReference type="EMBL" id="CDU25430.1"/>
    </source>
</evidence>
<feature type="signal peptide" evidence="1">
    <location>
        <begin position="1"/>
        <end position="24"/>
    </location>
</feature>
<accession>A0A0F7RUS9</accession>
<reference evidence="2" key="1">
    <citation type="submission" date="2014-06" db="EMBL/GenBank/DDBJ databases">
        <authorList>
            <person name="Berkman J.Paul."/>
        </authorList>
    </citation>
    <scope>NUCLEOTIDE SEQUENCE [LARGE SCALE GENOMIC DNA]</scope>
</reference>
<evidence type="ECO:0000313" key="2">
    <source>
        <dbReference type="EMBL" id="CDS00260.1"/>
    </source>
</evidence>
<sequence>MKSILTFTLSTVLLIVFCLPSFSAAPTPVKDSALTDGQPQTAYWWQSYLETQSNKQLPNEPSVHRVNELVKQLGPFRERLDQLDSFKKWVLSNRYTRAALKRDQEEILGKAFHKWDHEALTGMGGGYEISRRLDEEKLFVAEVEGVLKDVAKHLPDLSPH</sequence>
<reference evidence="3" key="3">
    <citation type="submission" date="2014-06" db="EMBL/GenBank/DDBJ databases">
        <authorList>
            <person name="Ju J."/>
            <person name="Zhang J."/>
        </authorList>
    </citation>
    <scope>NUCLEOTIDE SEQUENCE</scope>
    <source>
        <strain evidence="3">SscI8</strain>
    </source>
</reference>
<dbReference type="Proteomes" id="UP000242770">
    <property type="component" value="Unassembled WGS sequence"/>
</dbReference>
<proteinExistence type="predicted"/>
<dbReference type="EMBL" id="LK056686">
    <property type="protein sequence ID" value="CDU25430.1"/>
    <property type="molecule type" value="Genomic_DNA"/>
</dbReference>
<protein>
    <submittedName>
        <fullName evidence="2">Uncharacterized protein</fullName>
    </submittedName>
</protein>
<feature type="chain" id="PRO_5015038987" evidence="1">
    <location>
        <begin position="25"/>
        <end position="160"/>
    </location>
</feature>
<organism evidence="2 4">
    <name type="scientific">Sporisorium scitamineum</name>
    <dbReference type="NCBI Taxonomy" id="49012"/>
    <lineage>
        <taxon>Eukaryota</taxon>
        <taxon>Fungi</taxon>
        <taxon>Dikarya</taxon>
        <taxon>Basidiomycota</taxon>
        <taxon>Ustilaginomycotina</taxon>
        <taxon>Ustilaginomycetes</taxon>
        <taxon>Ustilaginales</taxon>
        <taxon>Ustilaginaceae</taxon>
        <taxon>Sporisorium</taxon>
    </lineage>
</organism>
<name>A0A0F7RUS9_9BASI</name>
<evidence type="ECO:0000256" key="1">
    <source>
        <dbReference type="SAM" id="SignalP"/>
    </source>
</evidence>
<gene>
    <name evidence="2" type="primary">SSCI39200.1</name>
    <name evidence="3" type="ORF">SPSC_05323</name>
</gene>
<keyword evidence="1" id="KW-0732">Signal</keyword>